<dbReference type="Pfam" id="PF12660">
    <property type="entry name" value="zf-TFIIIC"/>
    <property type="match status" value="1"/>
</dbReference>
<evidence type="ECO:0000259" key="2">
    <source>
        <dbReference type="Pfam" id="PF12657"/>
    </source>
</evidence>
<dbReference type="Pfam" id="PF12657">
    <property type="entry name" value="TFIIIC_delta"/>
    <property type="match status" value="1"/>
</dbReference>
<evidence type="ECO:0000256" key="1">
    <source>
        <dbReference type="SAM" id="MobiDB-lite"/>
    </source>
</evidence>
<dbReference type="Proteomes" id="UP000799537">
    <property type="component" value="Unassembled WGS sequence"/>
</dbReference>
<dbReference type="InterPro" id="IPR044230">
    <property type="entry name" value="GTF3C4"/>
</dbReference>
<keyword evidence="5" id="KW-1185">Reference proteome</keyword>
<evidence type="ECO:0000313" key="5">
    <source>
        <dbReference type="Proteomes" id="UP000799537"/>
    </source>
</evidence>
<accession>A0A6A6D3S6</accession>
<evidence type="ECO:0008006" key="6">
    <source>
        <dbReference type="Google" id="ProtNLM"/>
    </source>
</evidence>
<dbReference type="GO" id="GO:0000127">
    <property type="term" value="C:transcription factor TFIIIC complex"/>
    <property type="evidence" value="ECO:0007669"/>
    <property type="project" value="InterPro"/>
</dbReference>
<dbReference type="GeneID" id="54556735"/>
<feature type="domain" description="Transcription factor IIIC 90kDa subunit N-terminal" evidence="2">
    <location>
        <begin position="19"/>
        <end position="471"/>
    </location>
</feature>
<feature type="region of interest" description="Disordered" evidence="1">
    <location>
        <begin position="149"/>
        <end position="169"/>
    </location>
</feature>
<organism evidence="4 5">
    <name type="scientific">Zasmidium cellare ATCC 36951</name>
    <dbReference type="NCBI Taxonomy" id="1080233"/>
    <lineage>
        <taxon>Eukaryota</taxon>
        <taxon>Fungi</taxon>
        <taxon>Dikarya</taxon>
        <taxon>Ascomycota</taxon>
        <taxon>Pezizomycotina</taxon>
        <taxon>Dothideomycetes</taxon>
        <taxon>Dothideomycetidae</taxon>
        <taxon>Mycosphaerellales</taxon>
        <taxon>Mycosphaerellaceae</taxon>
        <taxon>Zasmidium</taxon>
    </lineage>
</organism>
<dbReference type="GO" id="GO:0006384">
    <property type="term" value="P:transcription initiation at RNA polymerase III promoter"/>
    <property type="evidence" value="ECO:0007669"/>
    <property type="project" value="InterPro"/>
</dbReference>
<dbReference type="GO" id="GO:0004402">
    <property type="term" value="F:histone acetyltransferase activity"/>
    <property type="evidence" value="ECO:0007669"/>
    <property type="project" value="InterPro"/>
</dbReference>
<dbReference type="AlphaFoldDB" id="A0A6A6D3S6"/>
<feature type="domain" description="Transcription factor IIIC putative zinc-finger" evidence="3">
    <location>
        <begin position="641"/>
        <end position="770"/>
    </location>
</feature>
<dbReference type="EMBL" id="ML993579">
    <property type="protein sequence ID" value="KAF2173763.1"/>
    <property type="molecule type" value="Genomic_DNA"/>
</dbReference>
<name>A0A6A6D3S6_ZASCE</name>
<reference evidence="4" key="1">
    <citation type="journal article" date="2020" name="Stud. Mycol.">
        <title>101 Dothideomycetes genomes: a test case for predicting lifestyles and emergence of pathogens.</title>
        <authorList>
            <person name="Haridas S."/>
            <person name="Albert R."/>
            <person name="Binder M."/>
            <person name="Bloem J."/>
            <person name="Labutti K."/>
            <person name="Salamov A."/>
            <person name="Andreopoulos B."/>
            <person name="Baker S."/>
            <person name="Barry K."/>
            <person name="Bills G."/>
            <person name="Bluhm B."/>
            <person name="Cannon C."/>
            <person name="Castanera R."/>
            <person name="Culley D."/>
            <person name="Daum C."/>
            <person name="Ezra D."/>
            <person name="Gonzalez J."/>
            <person name="Henrissat B."/>
            <person name="Kuo A."/>
            <person name="Liang C."/>
            <person name="Lipzen A."/>
            <person name="Lutzoni F."/>
            <person name="Magnuson J."/>
            <person name="Mondo S."/>
            <person name="Nolan M."/>
            <person name="Ohm R."/>
            <person name="Pangilinan J."/>
            <person name="Park H.-J."/>
            <person name="Ramirez L."/>
            <person name="Alfaro M."/>
            <person name="Sun H."/>
            <person name="Tritt A."/>
            <person name="Yoshinaga Y."/>
            <person name="Zwiers L.-H."/>
            <person name="Turgeon B."/>
            <person name="Goodwin S."/>
            <person name="Spatafora J."/>
            <person name="Crous P."/>
            <person name="Grigoriev I."/>
        </authorList>
    </citation>
    <scope>NUCLEOTIDE SEQUENCE</scope>
    <source>
        <strain evidence="4">ATCC 36951</strain>
    </source>
</reference>
<dbReference type="RefSeq" id="XP_033674652.1">
    <property type="nucleotide sequence ID" value="XM_033803463.1"/>
</dbReference>
<evidence type="ECO:0000313" key="4">
    <source>
        <dbReference type="EMBL" id="KAF2173763.1"/>
    </source>
</evidence>
<evidence type="ECO:0000259" key="3">
    <source>
        <dbReference type="Pfam" id="PF12660"/>
    </source>
</evidence>
<gene>
    <name evidence="4" type="ORF">M409DRAFT_16036</name>
</gene>
<protein>
    <recommendedName>
        <fullName evidence="6">Transcription factor IIIC putative zinc-finger domain-containing protein</fullName>
    </recommendedName>
</protein>
<dbReference type="PANTHER" id="PTHR15496">
    <property type="entry name" value="GENERAL TRANSCRIPTION FACTOR 3C POLYPEPTIDE 4 FAMILY"/>
    <property type="match status" value="1"/>
</dbReference>
<dbReference type="PANTHER" id="PTHR15496:SF2">
    <property type="entry name" value="GENERAL TRANSCRIPTION FACTOR 3C POLYPEPTIDE 4"/>
    <property type="match status" value="1"/>
</dbReference>
<dbReference type="InterPro" id="IPR024761">
    <property type="entry name" value="TFIIIC_delta_N"/>
</dbReference>
<dbReference type="OrthoDB" id="6021743at2759"/>
<dbReference type="InterPro" id="IPR024764">
    <property type="entry name" value="TFIIIC_Znf"/>
</dbReference>
<sequence length="772" mass="84448">MACTITIPFWPDSTDCLDWSPDNQIAVTGGEQIAILTPKLKETAPNGKLWNTTLLKVNAFTAKEHPLVDAPLSNINFSIGEELSLRQAIESKWSPSGLAIHKGCALAVLTANHVLSIWAPSGKSDVASNWARQGIVNDAVAEYYRSKDTARQHGTDDQSSQQQLTEQDRVRQRIRSFAWSPPLTRNGGDEEYYLAVSTEGADILFFRVTSPHSGTLTRPSKWELTVVGSLRLESDAENHPQVNVGGIRFAEYIAWGGWTVDTAGQNVARFAYVHAGRLFTSSVKRNTSAESSAPSRGLDIDDSRRVLGDRTDIIGPVRFVPGKQRGSLIAFGDDTVFEIDVDEEIPTARTHHLDDRWDCVSGVAFANPGDGSIVLHITSLLSMSNAATTTLSLPLEGNDTSVQPSWQHAISEFRATYGADHNLDSHVAERTSGIASSPLGDYVATCTTMHPSDCIEYVIGSEQKSLLSITLESESTEGHFLPAPPTTSSQPLSAEAILFSLSRRLEQNAESEEREIVGRDSLVAEILRYHQPSKDSITVDKSTLLEALGDDPKLLYRHIKQAIFVHPDVLTAQASRISGIALKPNITRSEVTRPVVQRLVQEFLKLTSQAPSSDSLSERIRTIFAVVNTKLSPPDPATVNGDRENDSENCTICQKSILFESLRWARCISGHQFSRCSLSFLPIQEPGTTKSCGICGLQYFNEKVLSDITPATEDIEMADVATTESNIDTPANDTWVEVSRNSNAFPQRTPSLAQILFAACDVCVYCGGKFVD</sequence>
<proteinExistence type="predicted"/>